<feature type="domain" description="DDE-1" evidence="1">
    <location>
        <begin position="92"/>
        <end position="142"/>
    </location>
</feature>
<reference evidence="2 3" key="1">
    <citation type="submission" date="2023-02" db="EMBL/GenBank/DDBJ databases">
        <title>LHISI_Scaffold_Assembly.</title>
        <authorList>
            <person name="Stuart O.P."/>
            <person name="Cleave R."/>
            <person name="Magrath M.J.L."/>
            <person name="Mikheyev A.S."/>
        </authorList>
    </citation>
    <scope>NUCLEOTIDE SEQUENCE [LARGE SCALE GENOMIC DNA]</scope>
    <source>
        <strain evidence="2">Daus_M_001</strain>
        <tissue evidence="2">Leg muscle</tissue>
    </source>
</reference>
<sequence>MQELGFGLTVNQIRHLAYKSAEQSGSEHPFKKTKEMAGWFWWANFKSCYGFTLSQAENLALYRASTANREILNDFYTELENLDESLQVTFASHASHLSPHILELAAKNDVHIGNFPSHTTHPLQPLDVGLYKPFKSNWKKELDAFMHSHPGAKPSRVDFYSLRTPIWLSTFIPQTIINSFRKTGIFSIDRCAITDQAIASSLVTDQPQAHKQSTNDGNTTYKPIFQLPHN</sequence>
<name>A0ABQ9G985_9NEOP</name>
<dbReference type="InterPro" id="IPR004875">
    <property type="entry name" value="DDE_SF_endonuclease_dom"/>
</dbReference>
<dbReference type="Pfam" id="PF03184">
    <property type="entry name" value="DDE_1"/>
    <property type="match status" value="1"/>
</dbReference>
<proteinExistence type="predicted"/>
<evidence type="ECO:0000313" key="3">
    <source>
        <dbReference type="Proteomes" id="UP001159363"/>
    </source>
</evidence>
<evidence type="ECO:0000259" key="1">
    <source>
        <dbReference type="Pfam" id="PF03184"/>
    </source>
</evidence>
<organism evidence="2 3">
    <name type="scientific">Dryococelus australis</name>
    <dbReference type="NCBI Taxonomy" id="614101"/>
    <lineage>
        <taxon>Eukaryota</taxon>
        <taxon>Metazoa</taxon>
        <taxon>Ecdysozoa</taxon>
        <taxon>Arthropoda</taxon>
        <taxon>Hexapoda</taxon>
        <taxon>Insecta</taxon>
        <taxon>Pterygota</taxon>
        <taxon>Neoptera</taxon>
        <taxon>Polyneoptera</taxon>
        <taxon>Phasmatodea</taxon>
        <taxon>Verophasmatodea</taxon>
        <taxon>Anareolatae</taxon>
        <taxon>Phasmatidae</taxon>
        <taxon>Eurycanthinae</taxon>
        <taxon>Dryococelus</taxon>
    </lineage>
</organism>
<gene>
    <name evidence="2" type="ORF">PR048_030534</name>
</gene>
<keyword evidence="3" id="KW-1185">Reference proteome</keyword>
<dbReference type="EMBL" id="JARBHB010000014">
    <property type="protein sequence ID" value="KAJ8868988.1"/>
    <property type="molecule type" value="Genomic_DNA"/>
</dbReference>
<dbReference type="Proteomes" id="UP001159363">
    <property type="component" value="Chromosome 13"/>
</dbReference>
<evidence type="ECO:0000313" key="2">
    <source>
        <dbReference type="EMBL" id="KAJ8868988.1"/>
    </source>
</evidence>
<protein>
    <recommendedName>
        <fullName evidence="1">DDE-1 domain-containing protein</fullName>
    </recommendedName>
</protein>
<comment type="caution">
    <text evidence="2">The sequence shown here is derived from an EMBL/GenBank/DDBJ whole genome shotgun (WGS) entry which is preliminary data.</text>
</comment>
<accession>A0ABQ9G985</accession>